<reference evidence="7 8" key="1">
    <citation type="submission" date="2020-08" db="EMBL/GenBank/DDBJ databases">
        <title>A Genomic Blueprint of the Chicken Gut Microbiome.</title>
        <authorList>
            <person name="Gilroy R."/>
            <person name="Ravi A."/>
            <person name="Getino M."/>
            <person name="Pursley I."/>
            <person name="Horton D.L."/>
            <person name="Alikhan N.-F."/>
            <person name="Baker D."/>
            <person name="Gharbi K."/>
            <person name="Hall N."/>
            <person name="Watson M."/>
            <person name="Adriaenssens E.M."/>
            <person name="Foster-Nyarko E."/>
            <person name="Jarju S."/>
            <person name="Secka A."/>
            <person name="Antonio M."/>
            <person name="Oren A."/>
            <person name="Chaudhuri R."/>
            <person name="La Ragione R.M."/>
            <person name="Hildebrand F."/>
            <person name="Pallen M.J."/>
        </authorList>
    </citation>
    <scope>NUCLEOTIDE SEQUENCE [LARGE SCALE GENOMIC DNA]</scope>
    <source>
        <strain evidence="7 8">Sa3CUA8</strain>
    </source>
</reference>
<dbReference type="RefSeq" id="WP_191689808.1">
    <property type="nucleotide sequence ID" value="NZ_JACSQY010000006.1"/>
</dbReference>
<evidence type="ECO:0000256" key="4">
    <source>
        <dbReference type="ARBA" id="ARBA00022989"/>
    </source>
</evidence>
<feature type="transmembrane region" description="Helical" evidence="6">
    <location>
        <begin position="196"/>
        <end position="219"/>
    </location>
</feature>
<feature type="transmembrane region" description="Helical" evidence="6">
    <location>
        <begin position="78"/>
        <end position="98"/>
    </location>
</feature>
<feature type="transmembrane region" description="Helical" evidence="6">
    <location>
        <begin position="261"/>
        <end position="282"/>
    </location>
</feature>
<name>A0ABR8PK52_9BACL</name>
<feature type="transmembrane region" description="Helical" evidence="6">
    <location>
        <begin position="12"/>
        <end position="33"/>
    </location>
</feature>
<protein>
    <submittedName>
        <fullName evidence="7">YfcC family protein</fullName>
    </submittedName>
</protein>
<comment type="caution">
    <text evidence="7">The sequence shown here is derived from an EMBL/GenBank/DDBJ whole genome shotgun (WGS) entry which is preliminary data.</text>
</comment>
<gene>
    <name evidence="7" type="ORF">H9659_09440</name>
</gene>
<comment type="subcellular location">
    <subcellularLocation>
        <location evidence="1">Cell membrane</location>
        <topology evidence="1">Multi-pass membrane protein</topology>
    </subcellularLocation>
</comment>
<evidence type="ECO:0000313" key="7">
    <source>
        <dbReference type="EMBL" id="MBD7908553.1"/>
    </source>
</evidence>
<evidence type="ECO:0000313" key="8">
    <source>
        <dbReference type="Proteomes" id="UP000659496"/>
    </source>
</evidence>
<dbReference type="Pfam" id="PF03606">
    <property type="entry name" value="DcuC"/>
    <property type="match status" value="1"/>
</dbReference>
<sequence length="470" mass="50611">MSSKGKRKGFNFPHVYIMFLLVMLLVVALSWVVPSGQYERTVDPETGIEKLNTDVFNYVEQKDAIGFMDFFSALHNGVVQSADIIVMLLFASGALYLLEKSGAIAAGIHTLLRVAAGKEKLIIFVLLTVFAIMGTIGFGEGGIPFIPLAMAVVMGMGYDRITAFATSTMGLAIGFTAGAVNFYTTGVSQSIVGLPIYSGLTFRIISLVIFIAITIVYILRYANKTKADPTKSIVADEYLEHLEDAKTATYEEEPFTLPRKIALLGLVAVLVGSAYGAIQLGWGMPQLSAVYAIYAIFLVIILRLAPSEAAADFGIGAARLLPTALAIGFARSVMILMTQAEIIDTAVHALAGLLSNTGSIVTLFALFVVVIFFNFFVVSGSGKALILMPIMGPLGKILGINQQVMVVVYQFGDGFTNYLWPTSGGLMAALGMSNVNYADWVKFSWKLFMILHFAAFILIIIAQYIGLGPS</sequence>
<evidence type="ECO:0000256" key="2">
    <source>
        <dbReference type="ARBA" id="ARBA00022475"/>
    </source>
</evidence>
<feature type="transmembrane region" description="Helical" evidence="6">
    <location>
        <begin position="142"/>
        <end position="158"/>
    </location>
</feature>
<keyword evidence="4 6" id="KW-1133">Transmembrane helix</keyword>
<feature type="transmembrane region" description="Helical" evidence="6">
    <location>
        <begin position="447"/>
        <end position="467"/>
    </location>
</feature>
<organism evidence="7 8">
    <name type="scientific">Sporosarcina gallistercoris</name>
    <dbReference type="NCBI Taxonomy" id="2762245"/>
    <lineage>
        <taxon>Bacteria</taxon>
        <taxon>Bacillati</taxon>
        <taxon>Bacillota</taxon>
        <taxon>Bacilli</taxon>
        <taxon>Bacillales</taxon>
        <taxon>Caryophanaceae</taxon>
        <taxon>Sporosarcina</taxon>
    </lineage>
</organism>
<evidence type="ECO:0000256" key="5">
    <source>
        <dbReference type="ARBA" id="ARBA00023136"/>
    </source>
</evidence>
<dbReference type="EMBL" id="JACSQY010000006">
    <property type="protein sequence ID" value="MBD7908553.1"/>
    <property type="molecule type" value="Genomic_DNA"/>
</dbReference>
<dbReference type="Proteomes" id="UP000659496">
    <property type="component" value="Unassembled WGS sequence"/>
</dbReference>
<feature type="transmembrane region" description="Helical" evidence="6">
    <location>
        <begin position="390"/>
        <end position="412"/>
    </location>
</feature>
<feature type="transmembrane region" description="Helical" evidence="6">
    <location>
        <begin position="163"/>
        <end position="184"/>
    </location>
</feature>
<dbReference type="PANTHER" id="PTHR43652">
    <property type="entry name" value="BASIC AMINO ACID ANTIPORTER YFCC-RELATED"/>
    <property type="match status" value="1"/>
</dbReference>
<keyword evidence="3 6" id="KW-0812">Transmembrane</keyword>
<evidence type="ECO:0000256" key="1">
    <source>
        <dbReference type="ARBA" id="ARBA00004651"/>
    </source>
</evidence>
<keyword evidence="2" id="KW-1003">Cell membrane</keyword>
<evidence type="ECO:0000256" key="6">
    <source>
        <dbReference type="SAM" id="Phobius"/>
    </source>
</evidence>
<feature type="transmembrane region" description="Helical" evidence="6">
    <location>
        <begin position="357"/>
        <end position="378"/>
    </location>
</feature>
<dbReference type="PANTHER" id="PTHR43652:SF2">
    <property type="entry name" value="BASIC AMINO ACID ANTIPORTER YFCC-RELATED"/>
    <property type="match status" value="1"/>
</dbReference>
<dbReference type="InterPro" id="IPR018385">
    <property type="entry name" value="C4_dicarb_anaerob_car-like"/>
</dbReference>
<keyword evidence="8" id="KW-1185">Reference proteome</keyword>
<proteinExistence type="predicted"/>
<accession>A0ABR8PK52</accession>
<feature type="transmembrane region" description="Helical" evidence="6">
    <location>
        <begin position="317"/>
        <end position="337"/>
    </location>
</feature>
<keyword evidence="5 6" id="KW-0472">Membrane</keyword>
<feature type="transmembrane region" description="Helical" evidence="6">
    <location>
        <begin position="288"/>
        <end position="305"/>
    </location>
</feature>
<feature type="transmembrane region" description="Helical" evidence="6">
    <location>
        <begin position="418"/>
        <end position="435"/>
    </location>
</feature>
<dbReference type="InterPro" id="IPR051679">
    <property type="entry name" value="DASS-Related_Transporters"/>
</dbReference>
<feature type="transmembrane region" description="Helical" evidence="6">
    <location>
        <begin position="119"/>
        <end position="136"/>
    </location>
</feature>
<evidence type="ECO:0000256" key="3">
    <source>
        <dbReference type="ARBA" id="ARBA00022692"/>
    </source>
</evidence>